<evidence type="ECO:0000313" key="2">
    <source>
        <dbReference type="Proteomes" id="UP001336020"/>
    </source>
</evidence>
<protein>
    <submittedName>
        <fullName evidence="1">Uncharacterized protein</fullName>
    </submittedName>
</protein>
<name>A0ABU7L3B7_9NOCA</name>
<keyword evidence="2" id="KW-1185">Reference proteome</keyword>
<dbReference type="RefSeq" id="WP_330131357.1">
    <property type="nucleotide sequence ID" value="NZ_JAUTXY010000001.1"/>
</dbReference>
<evidence type="ECO:0000313" key="1">
    <source>
        <dbReference type="EMBL" id="MEE2056042.1"/>
    </source>
</evidence>
<reference evidence="1 2" key="1">
    <citation type="submission" date="2023-07" db="EMBL/GenBank/DDBJ databases">
        <authorList>
            <person name="Girao M."/>
            <person name="Carvalho M.F."/>
        </authorList>
    </citation>
    <scope>NUCLEOTIDE SEQUENCE [LARGE SCALE GENOMIC DNA]</scope>
    <source>
        <strain evidence="1 2">YIM65754</strain>
    </source>
</reference>
<organism evidence="1 2">
    <name type="scientific">Rhodococcus artemisiae</name>
    <dbReference type="NCBI Taxonomy" id="714159"/>
    <lineage>
        <taxon>Bacteria</taxon>
        <taxon>Bacillati</taxon>
        <taxon>Actinomycetota</taxon>
        <taxon>Actinomycetes</taxon>
        <taxon>Mycobacteriales</taxon>
        <taxon>Nocardiaceae</taxon>
        <taxon>Rhodococcus</taxon>
    </lineage>
</organism>
<proteinExistence type="predicted"/>
<dbReference type="EMBL" id="JAUTXY010000001">
    <property type="protein sequence ID" value="MEE2056042.1"/>
    <property type="molecule type" value="Genomic_DNA"/>
</dbReference>
<accession>A0ABU7L3B7</accession>
<sequence length="154" mass="17176">MIGYDHEYSEAYFDAAADYFDRSETDLFAGVPPWWRHAAARYIERQRRTGEWIGFVYGFDGSRWSRADYTEPDGFDALGLPFSSDATCSRHIVDLLNSWNPHDRATSHTVASLLSRGHTLDRSTADSVLGARNLDVDAAVAAANAFTPLPRGDN</sequence>
<dbReference type="Proteomes" id="UP001336020">
    <property type="component" value="Unassembled WGS sequence"/>
</dbReference>
<gene>
    <name evidence="1" type="ORF">Q7514_00680</name>
</gene>
<comment type="caution">
    <text evidence="1">The sequence shown here is derived from an EMBL/GenBank/DDBJ whole genome shotgun (WGS) entry which is preliminary data.</text>
</comment>